<evidence type="ECO:0000256" key="7">
    <source>
        <dbReference type="ARBA" id="ARBA00022723"/>
    </source>
</evidence>
<comment type="cofactor">
    <cofactor evidence="1">
        <name>Mg(2+)</name>
        <dbReference type="ChEBI" id="CHEBI:18420"/>
    </cofactor>
</comment>
<evidence type="ECO:0000256" key="8">
    <source>
        <dbReference type="ARBA" id="ARBA00022741"/>
    </source>
</evidence>
<evidence type="ECO:0000256" key="11">
    <source>
        <dbReference type="RuleBase" id="RU003953"/>
    </source>
</evidence>
<dbReference type="NCBIfam" id="TIGR00277">
    <property type="entry name" value="HDIG"/>
    <property type="match status" value="1"/>
</dbReference>
<keyword evidence="6" id="KW-0548">Nucleotidyltransferase</keyword>
<dbReference type="CDD" id="cd00077">
    <property type="entry name" value="HDc"/>
    <property type="match status" value="1"/>
</dbReference>
<keyword evidence="4 11" id="KW-0808">Transferase</keyword>
<evidence type="ECO:0000256" key="1">
    <source>
        <dbReference type="ARBA" id="ARBA00001946"/>
    </source>
</evidence>
<keyword evidence="9" id="KW-0460">Magnesium</keyword>
<comment type="caution">
    <text evidence="13">The sequence shown here is derived from an EMBL/GenBank/DDBJ whole genome shotgun (WGS) entry which is preliminary data.</text>
</comment>
<dbReference type="InterPro" id="IPR043519">
    <property type="entry name" value="NT_sf"/>
</dbReference>
<dbReference type="GO" id="GO:0016779">
    <property type="term" value="F:nucleotidyltransferase activity"/>
    <property type="evidence" value="ECO:0007669"/>
    <property type="project" value="UniProtKB-KW"/>
</dbReference>
<keyword evidence="14" id="KW-1185">Reference proteome</keyword>
<dbReference type="SUPFAM" id="SSF81891">
    <property type="entry name" value="Poly A polymerase C-terminal region-like"/>
    <property type="match status" value="1"/>
</dbReference>
<sequence>MFRRSPVPPRLRPLVLNGRWPDGAVLVGGAVRDVLRGVTPKDWDWAAPDPHAAAERLAGLLGGAVFALDPVRGYYRVVAGAQQHDVVPRPDLLEDDLWRRDFTVNALALHADGRVTDPTGGRRDLRAGRLRMVREENLRGDPLRLLRAARLSVTLGFSLEPATRAAVQRLAGEGLPLPAPERARDELNALLRHEDAARGVLLLRDLGLLRVYLPELLEGEGMRHGDFHHLDVLGHAAEALHQLLGRFPDAPLTLRWAALLHDVGKPRTRGVDGDALHFHGHERVGADLAREMLTRLRFPAGEVERVTALVAAHMLPLPQSEREARRFVHRRRDLLPDLLALMLADREAARGPRSSEHSRFSYRQGMDRVLAALEDQPGVPAPLLDGRQVMALLDLPPGPQLGEALRALAEARALGDVTDEAGARTWLLAWANGKVQAT</sequence>
<evidence type="ECO:0000259" key="12">
    <source>
        <dbReference type="PROSITE" id="PS51831"/>
    </source>
</evidence>
<proteinExistence type="inferred from homology"/>
<evidence type="ECO:0000256" key="2">
    <source>
        <dbReference type="ARBA" id="ARBA00007265"/>
    </source>
</evidence>
<dbReference type="AlphaFoldDB" id="A0A917P4W8"/>
<dbReference type="PROSITE" id="PS51831">
    <property type="entry name" value="HD"/>
    <property type="match status" value="1"/>
</dbReference>
<dbReference type="Gene3D" id="1.10.3090.10">
    <property type="entry name" value="cca-adding enzyme, domain 2"/>
    <property type="match status" value="1"/>
</dbReference>
<evidence type="ECO:0000256" key="9">
    <source>
        <dbReference type="ARBA" id="ARBA00022842"/>
    </source>
</evidence>
<dbReference type="Gene3D" id="3.30.460.10">
    <property type="entry name" value="Beta Polymerase, domain 2"/>
    <property type="match status" value="1"/>
</dbReference>
<evidence type="ECO:0000256" key="10">
    <source>
        <dbReference type="ARBA" id="ARBA00022884"/>
    </source>
</evidence>
<dbReference type="InterPro" id="IPR032828">
    <property type="entry name" value="PolyA_RNA-bd"/>
</dbReference>
<dbReference type="Pfam" id="PF12627">
    <property type="entry name" value="PolyA_pol_RNAbd"/>
    <property type="match status" value="1"/>
</dbReference>
<organism evidence="13 14">
    <name type="scientific">Deinococcus aquiradiocola</name>
    <dbReference type="NCBI Taxonomy" id="393059"/>
    <lineage>
        <taxon>Bacteria</taxon>
        <taxon>Thermotogati</taxon>
        <taxon>Deinococcota</taxon>
        <taxon>Deinococci</taxon>
        <taxon>Deinococcales</taxon>
        <taxon>Deinococcaceae</taxon>
        <taxon>Deinococcus</taxon>
    </lineage>
</organism>
<dbReference type="SUPFAM" id="SSF81301">
    <property type="entry name" value="Nucleotidyltransferase"/>
    <property type="match status" value="1"/>
</dbReference>
<gene>
    <name evidence="13" type="ORF">GCM10008939_01860</name>
</gene>
<dbReference type="GO" id="GO:0000049">
    <property type="term" value="F:tRNA binding"/>
    <property type="evidence" value="ECO:0007669"/>
    <property type="project" value="UniProtKB-KW"/>
</dbReference>
<evidence type="ECO:0000256" key="5">
    <source>
        <dbReference type="ARBA" id="ARBA00022694"/>
    </source>
</evidence>
<feature type="domain" description="HD" evidence="12">
    <location>
        <begin position="225"/>
        <end position="350"/>
    </location>
</feature>
<comment type="similarity">
    <text evidence="2 11">Belongs to the tRNA nucleotidyltransferase/poly(A) polymerase family.</text>
</comment>
<dbReference type="PANTHER" id="PTHR47545:SF2">
    <property type="entry name" value="CC-ADDING TRNA NUCLEOTIDYLTRANSFERASE"/>
    <property type="match status" value="1"/>
</dbReference>
<dbReference type="Pfam" id="PF01966">
    <property type="entry name" value="HD"/>
    <property type="match status" value="1"/>
</dbReference>
<evidence type="ECO:0000256" key="4">
    <source>
        <dbReference type="ARBA" id="ARBA00022679"/>
    </source>
</evidence>
<protein>
    <submittedName>
        <fullName evidence="13">tRNA nucleotidyltransferase</fullName>
    </submittedName>
</protein>
<dbReference type="Pfam" id="PF01743">
    <property type="entry name" value="PolyA_pol"/>
    <property type="match status" value="1"/>
</dbReference>
<dbReference type="GO" id="GO:0000166">
    <property type="term" value="F:nucleotide binding"/>
    <property type="evidence" value="ECO:0007669"/>
    <property type="project" value="UniProtKB-KW"/>
</dbReference>
<name>A0A917P4W8_9DEIO</name>
<dbReference type="InterPro" id="IPR002646">
    <property type="entry name" value="PolA_pol_head_dom"/>
</dbReference>
<dbReference type="SMART" id="SM00471">
    <property type="entry name" value="HDc"/>
    <property type="match status" value="1"/>
</dbReference>
<evidence type="ECO:0000313" key="14">
    <source>
        <dbReference type="Proteomes" id="UP000635726"/>
    </source>
</evidence>
<dbReference type="InterPro" id="IPR006674">
    <property type="entry name" value="HD_domain"/>
</dbReference>
<dbReference type="InterPro" id="IPR006675">
    <property type="entry name" value="HDIG_dom"/>
</dbReference>
<dbReference type="PANTHER" id="PTHR47545">
    <property type="entry name" value="MULTIFUNCTIONAL CCA PROTEIN"/>
    <property type="match status" value="1"/>
</dbReference>
<evidence type="ECO:0000256" key="6">
    <source>
        <dbReference type="ARBA" id="ARBA00022695"/>
    </source>
</evidence>
<evidence type="ECO:0000256" key="3">
    <source>
        <dbReference type="ARBA" id="ARBA00022555"/>
    </source>
</evidence>
<keyword evidence="5" id="KW-0819">tRNA processing</keyword>
<dbReference type="InterPro" id="IPR050124">
    <property type="entry name" value="tRNA_CCA-adding_enzyme"/>
</dbReference>
<keyword evidence="10 11" id="KW-0694">RNA-binding</keyword>
<dbReference type="Proteomes" id="UP000635726">
    <property type="component" value="Unassembled WGS sequence"/>
</dbReference>
<dbReference type="GO" id="GO:0046872">
    <property type="term" value="F:metal ion binding"/>
    <property type="evidence" value="ECO:0007669"/>
    <property type="project" value="UniProtKB-KW"/>
</dbReference>
<evidence type="ECO:0000313" key="13">
    <source>
        <dbReference type="EMBL" id="GGJ61729.1"/>
    </source>
</evidence>
<reference evidence="13" key="2">
    <citation type="submission" date="2020-09" db="EMBL/GenBank/DDBJ databases">
        <authorList>
            <person name="Sun Q."/>
            <person name="Ohkuma M."/>
        </authorList>
    </citation>
    <scope>NUCLEOTIDE SEQUENCE</scope>
    <source>
        <strain evidence="13">JCM 14371</strain>
    </source>
</reference>
<accession>A0A917P4W8</accession>
<dbReference type="GO" id="GO:0008033">
    <property type="term" value="P:tRNA processing"/>
    <property type="evidence" value="ECO:0007669"/>
    <property type="project" value="UniProtKB-KW"/>
</dbReference>
<keyword evidence="7" id="KW-0479">Metal-binding</keyword>
<dbReference type="InterPro" id="IPR003607">
    <property type="entry name" value="HD/PDEase_dom"/>
</dbReference>
<keyword evidence="3" id="KW-0820">tRNA-binding</keyword>
<keyword evidence="8" id="KW-0547">Nucleotide-binding</keyword>
<reference evidence="13" key="1">
    <citation type="journal article" date="2014" name="Int. J. Syst. Evol. Microbiol.">
        <title>Complete genome sequence of Corynebacterium casei LMG S-19264T (=DSM 44701T), isolated from a smear-ripened cheese.</title>
        <authorList>
            <consortium name="US DOE Joint Genome Institute (JGI-PGF)"/>
            <person name="Walter F."/>
            <person name="Albersmeier A."/>
            <person name="Kalinowski J."/>
            <person name="Ruckert C."/>
        </authorList>
    </citation>
    <scope>NUCLEOTIDE SEQUENCE</scope>
    <source>
        <strain evidence="13">JCM 14371</strain>
    </source>
</reference>
<dbReference type="RefSeq" id="WP_229670658.1">
    <property type="nucleotide sequence ID" value="NZ_BMOE01000001.1"/>
</dbReference>
<dbReference type="EMBL" id="BMOE01000001">
    <property type="protein sequence ID" value="GGJ61729.1"/>
    <property type="molecule type" value="Genomic_DNA"/>
</dbReference>